<dbReference type="AlphaFoldDB" id="A0A2S1T1V8"/>
<dbReference type="RefSeq" id="WP_108908506.1">
    <property type="nucleotide sequence ID" value="NZ_CP029188.1"/>
</dbReference>
<organism evidence="1 2">
    <name type="scientific">Streptomyces tirandamycinicus</name>
    <dbReference type="NCBI Taxonomy" id="2174846"/>
    <lineage>
        <taxon>Bacteria</taxon>
        <taxon>Bacillati</taxon>
        <taxon>Actinomycetota</taxon>
        <taxon>Actinomycetes</taxon>
        <taxon>Kitasatosporales</taxon>
        <taxon>Streptomycetaceae</taxon>
        <taxon>Streptomyces</taxon>
    </lineage>
</organism>
<name>A0A2S1T1V8_9ACTN</name>
<reference evidence="1 2" key="1">
    <citation type="submission" date="2018-05" db="EMBL/GenBank/DDBJ databases">
        <title>Complete genome sequence of sponge-derived Streptomyces sp. HNM0039.</title>
        <authorList>
            <person name="Huang X."/>
            <person name="Zhou S."/>
        </authorList>
    </citation>
    <scope>NUCLEOTIDE SEQUENCE [LARGE SCALE GENOMIC DNA]</scope>
    <source>
        <strain evidence="1 2">HNM0039</strain>
    </source>
</reference>
<dbReference type="OrthoDB" id="9966628at2"/>
<dbReference type="KEGG" id="stir:DDW44_30430"/>
<sequence>MSLTALSPAHDQSVRELADHPVIEEMARDLLRATPDMLAVLTTDGHSPTTQLMALANDRYAERTGGHGRHLGSVARAVLARLGTLRAEVLSDQLAALPDTVTEARAAELEARQAIRDMWAYGFPRCPLTKYAEVSGELADRLAEGPEATR</sequence>
<dbReference type="Proteomes" id="UP000244900">
    <property type="component" value="Chromosome"/>
</dbReference>
<evidence type="ECO:0000313" key="1">
    <source>
        <dbReference type="EMBL" id="AWI32638.1"/>
    </source>
</evidence>
<accession>A0A2S1T1V8</accession>
<keyword evidence="2" id="KW-1185">Reference proteome</keyword>
<gene>
    <name evidence="1" type="ORF">DDW44_30430</name>
</gene>
<proteinExistence type="predicted"/>
<evidence type="ECO:0000313" key="2">
    <source>
        <dbReference type="Proteomes" id="UP000244900"/>
    </source>
</evidence>
<dbReference type="EMBL" id="CP029188">
    <property type="protein sequence ID" value="AWI32638.1"/>
    <property type="molecule type" value="Genomic_DNA"/>
</dbReference>
<protein>
    <submittedName>
        <fullName evidence="1">Uncharacterized protein</fullName>
    </submittedName>
</protein>